<dbReference type="Gene3D" id="3.30.420.10">
    <property type="entry name" value="Ribonuclease H-like superfamily/Ribonuclease H"/>
    <property type="match status" value="1"/>
</dbReference>
<dbReference type="OrthoDB" id="10058156at2759"/>
<dbReference type="Proteomes" id="UP000031668">
    <property type="component" value="Unassembled WGS sequence"/>
</dbReference>
<keyword evidence="3" id="KW-1185">Reference proteome</keyword>
<feature type="domain" description="Integrase catalytic" evidence="1">
    <location>
        <begin position="43"/>
        <end position="196"/>
    </location>
</feature>
<dbReference type="GO" id="GO:0015074">
    <property type="term" value="P:DNA integration"/>
    <property type="evidence" value="ECO:0007669"/>
    <property type="project" value="InterPro"/>
</dbReference>
<name>A0A0C2MU45_THEKT</name>
<proteinExistence type="predicted"/>
<dbReference type="PANTHER" id="PTHR37984">
    <property type="entry name" value="PROTEIN CBG26694"/>
    <property type="match status" value="1"/>
</dbReference>
<dbReference type="PROSITE" id="PS50994">
    <property type="entry name" value="INTEGRASE"/>
    <property type="match status" value="1"/>
</dbReference>
<dbReference type="GO" id="GO:0003676">
    <property type="term" value="F:nucleic acid binding"/>
    <property type="evidence" value="ECO:0007669"/>
    <property type="project" value="InterPro"/>
</dbReference>
<organism evidence="2 3">
    <name type="scientific">Thelohanellus kitauei</name>
    <name type="common">Myxosporean</name>
    <dbReference type="NCBI Taxonomy" id="669202"/>
    <lineage>
        <taxon>Eukaryota</taxon>
        <taxon>Metazoa</taxon>
        <taxon>Cnidaria</taxon>
        <taxon>Myxozoa</taxon>
        <taxon>Myxosporea</taxon>
        <taxon>Bivalvulida</taxon>
        <taxon>Platysporina</taxon>
        <taxon>Myxobolidae</taxon>
        <taxon>Thelohanellus</taxon>
    </lineage>
</organism>
<evidence type="ECO:0000259" key="1">
    <source>
        <dbReference type="PROSITE" id="PS50994"/>
    </source>
</evidence>
<dbReference type="InterPro" id="IPR001584">
    <property type="entry name" value="Integrase_cat-core"/>
</dbReference>
<dbReference type="SUPFAM" id="SSF53098">
    <property type="entry name" value="Ribonuclease H-like"/>
    <property type="match status" value="1"/>
</dbReference>
<dbReference type="Pfam" id="PF17921">
    <property type="entry name" value="Integrase_H2C2"/>
    <property type="match status" value="1"/>
</dbReference>
<dbReference type="AlphaFoldDB" id="A0A0C2MU45"/>
<reference evidence="2 3" key="1">
    <citation type="journal article" date="2014" name="Genome Biol. Evol.">
        <title>The genome of the myxosporean Thelohanellus kitauei shows adaptations to nutrient acquisition within its fish host.</title>
        <authorList>
            <person name="Yang Y."/>
            <person name="Xiong J."/>
            <person name="Zhou Z."/>
            <person name="Huo F."/>
            <person name="Miao W."/>
            <person name="Ran C."/>
            <person name="Liu Y."/>
            <person name="Zhang J."/>
            <person name="Feng J."/>
            <person name="Wang M."/>
            <person name="Wang M."/>
            <person name="Wang L."/>
            <person name="Yao B."/>
        </authorList>
    </citation>
    <scope>NUCLEOTIDE SEQUENCE [LARGE SCALE GENOMIC DNA]</scope>
    <source>
        <strain evidence="2">Wuqing</strain>
    </source>
</reference>
<dbReference type="InterPro" id="IPR012337">
    <property type="entry name" value="RNaseH-like_sf"/>
</dbReference>
<accession>A0A0C2MU45</accession>
<gene>
    <name evidence="2" type="ORF">RF11_00751</name>
</gene>
<dbReference type="Pfam" id="PF00665">
    <property type="entry name" value="rve"/>
    <property type="match status" value="1"/>
</dbReference>
<sequence length="239" mass="28331">MKDLKREYVWWPKMNDDIEKYFLGCYECQSIGANIPETPLNRLATSPEQRVKIQIDWTESPDRNPWLVIADTKTKWIDVYPLESTSSIKIIKCLLDTFSRFALPRWLITDYGKQFSSHEFEEFRLTQGFKHVRTTPYHSISNGFAERAIRTIKDKFSKLSNVRDLKTRLMMTPFWYWKSLQSSTLRSPAELMIGRRLRCTIDNLKPSIERDRDEAFTKQTFIMIKEHKSGNLKSEIRFG</sequence>
<comment type="caution">
    <text evidence="2">The sequence shown here is derived from an EMBL/GenBank/DDBJ whole genome shotgun (WGS) entry which is preliminary data.</text>
</comment>
<dbReference type="PANTHER" id="PTHR37984:SF5">
    <property type="entry name" value="PROTEIN NYNRIN-LIKE"/>
    <property type="match status" value="1"/>
</dbReference>
<dbReference type="Gene3D" id="1.10.340.70">
    <property type="match status" value="1"/>
</dbReference>
<dbReference type="OMA" id="QIDWTES"/>
<dbReference type="EMBL" id="JWZT01001949">
    <property type="protein sequence ID" value="KII70851.1"/>
    <property type="molecule type" value="Genomic_DNA"/>
</dbReference>
<evidence type="ECO:0000313" key="3">
    <source>
        <dbReference type="Proteomes" id="UP000031668"/>
    </source>
</evidence>
<evidence type="ECO:0000313" key="2">
    <source>
        <dbReference type="EMBL" id="KII70851.1"/>
    </source>
</evidence>
<dbReference type="InterPro" id="IPR036397">
    <property type="entry name" value="RNaseH_sf"/>
</dbReference>
<protein>
    <submittedName>
        <fullName evidence="2">Pro-Pol polyprotein</fullName>
    </submittedName>
</protein>
<dbReference type="InterPro" id="IPR050951">
    <property type="entry name" value="Retrovirus_Pol_polyprotein"/>
</dbReference>
<dbReference type="InterPro" id="IPR041588">
    <property type="entry name" value="Integrase_H2C2"/>
</dbReference>